<proteinExistence type="predicted"/>
<reference evidence="1 2" key="1">
    <citation type="submission" date="2023-07" db="EMBL/GenBank/DDBJ databases">
        <title>Sequencing the genomes of 1000 actinobacteria strains.</title>
        <authorList>
            <person name="Klenk H.-P."/>
        </authorList>
    </citation>
    <scope>NUCLEOTIDE SEQUENCE [LARGE SCALE GENOMIC DNA]</scope>
    <source>
        <strain evidence="1 2">GD13</strain>
    </source>
</reference>
<name>A0ABT9NNC0_9ACTN</name>
<evidence type="ECO:0008006" key="3">
    <source>
        <dbReference type="Google" id="ProtNLM"/>
    </source>
</evidence>
<gene>
    <name evidence="1" type="ORF">J2S59_001556</name>
</gene>
<evidence type="ECO:0000313" key="2">
    <source>
        <dbReference type="Proteomes" id="UP001240447"/>
    </source>
</evidence>
<keyword evidence="2" id="KW-1185">Reference proteome</keyword>
<protein>
    <recommendedName>
        <fullName evidence="3">HEAT repeat domain-containing protein</fullName>
    </recommendedName>
</protein>
<accession>A0ABT9NNC0</accession>
<dbReference type="Proteomes" id="UP001240447">
    <property type="component" value="Unassembled WGS sequence"/>
</dbReference>
<dbReference type="EMBL" id="JAUSQM010000001">
    <property type="protein sequence ID" value="MDP9821747.1"/>
    <property type="molecule type" value="Genomic_DNA"/>
</dbReference>
<organism evidence="1 2">
    <name type="scientific">Nocardioides massiliensis</name>
    <dbReference type="NCBI Taxonomy" id="1325935"/>
    <lineage>
        <taxon>Bacteria</taxon>
        <taxon>Bacillati</taxon>
        <taxon>Actinomycetota</taxon>
        <taxon>Actinomycetes</taxon>
        <taxon>Propionibacteriales</taxon>
        <taxon>Nocardioidaceae</taxon>
        <taxon>Nocardioides</taxon>
    </lineage>
</organism>
<evidence type="ECO:0000313" key="1">
    <source>
        <dbReference type="EMBL" id="MDP9821747.1"/>
    </source>
</evidence>
<comment type="caution">
    <text evidence="1">The sequence shown here is derived from an EMBL/GenBank/DDBJ whole genome shotgun (WGS) entry which is preliminary data.</text>
</comment>
<dbReference type="RefSeq" id="WP_181641435.1">
    <property type="nucleotide sequence ID" value="NZ_CCXJ01000032.1"/>
</dbReference>
<sequence length="539" mass="57056">MSSSDLDPGSDPGPAAGPVWDLSARLGWLLASWRTHSAYADPAAFVAALAESGVPADVELLARWESGAEPPPYAAVRAAEEVLGLTPGHLSDLAGYLHTFLPGTPPLWGRPGVDAGAAGFAEQVRATAAQVLAAEPSGADADRVPAGSGLRAWVELGHQLAAARHAEHVGTAGTPDALLPDETWSALAARAITVLPRGVHTGHRAIMQAVHVLCGVPAAGAHVVAHLRDYLADPAAQVLSLPICTLERIPTAAAADLTLDLLEEGFAERNLRAAVWVAAQKLRRGEFDAAQRTRLDLLLLTKWRSNNQATPQDFAELIAVQPDELRQTFAKAATQVGRPEVAQALQSGELMPAPQARAVAEAFSRGVLVRAGQPIDTLDPTLVATLREAVFHLASDHRHLASVILACSPYADAVATCALDLLDRDDVPELLRAHAAQLVGYTADDAHRNRLHTRLADCDDEIAFRAVLALGHLRFHQVSDLELRRRLSGLATEQAQTCLYGLGMTGSPALKSLAAGKNGTPPWQQAAAAWWLRIGSAVR</sequence>